<name>A0ABN5TP49_9GAMM</name>
<dbReference type="EMBL" id="CP020373">
    <property type="protein sequence ID" value="AZQ09393.1"/>
    <property type="molecule type" value="Genomic_DNA"/>
</dbReference>
<dbReference type="RefSeq" id="WP_126165864.1">
    <property type="nucleotide sequence ID" value="NZ_CP020373.1"/>
</dbReference>
<organism evidence="1 2">
    <name type="scientific">Shewanella khirikhana</name>
    <dbReference type="NCBI Taxonomy" id="1965282"/>
    <lineage>
        <taxon>Bacteria</taxon>
        <taxon>Pseudomonadati</taxon>
        <taxon>Pseudomonadota</taxon>
        <taxon>Gammaproteobacteria</taxon>
        <taxon>Alteromonadales</taxon>
        <taxon>Shewanellaceae</taxon>
        <taxon>Shewanella</taxon>
    </lineage>
</organism>
<gene>
    <name evidence="1" type="ORF">STH12_00241</name>
</gene>
<accession>A0ABN5TP49</accession>
<evidence type="ECO:0000313" key="1">
    <source>
        <dbReference type="EMBL" id="AZQ09393.1"/>
    </source>
</evidence>
<protein>
    <recommendedName>
        <fullName evidence="3">Lipoprotein</fullName>
    </recommendedName>
</protein>
<evidence type="ECO:0000313" key="2">
    <source>
        <dbReference type="Proteomes" id="UP000278437"/>
    </source>
</evidence>
<proteinExistence type="predicted"/>
<dbReference type="Proteomes" id="UP000278437">
    <property type="component" value="Chromosome"/>
</dbReference>
<reference evidence="2" key="1">
    <citation type="submission" date="2017-03" db="EMBL/GenBank/DDBJ databases">
        <title>Full genome sequence of a non-lethal Shewanella isolate that potentiates virulence of Vibio parahaemolyticus causing acute hepatopancreatic necrosis disease (AHPND) in shrimp.</title>
        <authorList>
            <person name="Prachumwat A."/>
            <person name="Sritunyalucksana K."/>
        </authorList>
    </citation>
    <scope>NUCLEOTIDE SEQUENCE [LARGE SCALE GENOMIC DNA]</scope>
    <source>
        <strain evidence="2">TH2012</strain>
    </source>
</reference>
<keyword evidence="2" id="KW-1185">Reference proteome</keyword>
<dbReference type="PROSITE" id="PS51257">
    <property type="entry name" value="PROKAR_LIPOPROTEIN"/>
    <property type="match status" value="1"/>
</dbReference>
<sequence>MNPPDFRLTAIAAATLMLSACGGSDTDAPDAIEPNPPVEFAHEQVGTASFAGALVGAQVCADLNFNASCDGGEPSATTDSDGAFTLNWQSSNETEAYQLVAVLPVASAVKQPLRLAMPSSVGAAKASAAGTRTSLLAHSKHSGTINPLTDLEARRMNAAGSDDKAAVEARLGLLLPSIFTVSATSPYQITAADTAKPEFKDALALLDHIEMLIDGQLPQILAAEEVMFVGKSLFTGLADEAGLSVTDWLASDPLNLRYRVSDVLKNLGYISSPIDERLMSEANWSELLDNESDDDGDSHLLSIAQLGDTKVVELRAGAEANGLWLTLINGQLMRTTLDGNELASECWNTELSRWVGEEGAQGYQMPEPIFQDNRLTRVYEGTMVAVETTVDKFRSDDSEFQTLIAALPPELKLGSLDWPNTVYRLNYHQTADVLCRSQGAISYPFTVAAAEINGEAIVAALWPYEFADGLYEIQGDDEFVIKDAMGPGEDIGYRWALDNSVAGKTLVHLKTISGAPEQALSLDEGEYWLVEAGVIGEVDLNKAFNTETLNWLWLSYDPAFTPVIRAHLNGL</sequence>
<evidence type="ECO:0008006" key="3">
    <source>
        <dbReference type="Google" id="ProtNLM"/>
    </source>
</evidence>